<dbReference type="EMBL" id="GL883010">
    <property type="protein sequence ID" value="EGG20475.1"/>
    <property type="molecule type" value="Genomic_DNA"/>
</dbReference>
<dbReference type="CDD" id="cd07440">
    <property type="entry name" value="RGS"/>
    <property type="match status" value="1"/>
</dbReference>
<dbReference type="OMA" id="RCCFHRS"/>
<dbReference type="RefSeq" id="XP_004358325.1">
    <property type="nucleotide sequence ID" value="XM_004358268.1"/>
</dbReference>
<dbReference type="InterPro" id="IPR044926">
    <property type="entry name" value="RGS_subdomain_2"/>
</dbReference>
<dbReference type="AlphaFoldDB" id="F4PR64"/>
<feature type="region of interest" description="Disordered" evidence="1">
    <location>
        <begin position="122"/>
        <end position="149"/>
    </location>
</feature>
<dbReference type="Pfam" id="PF00615">
    <property type="entry name" value="RGS"/>
    <property type="match status" value="1"/>
</dbReference>
<proteinExistence type="predicted"/>
<dbReference type="InterPro" id="IPR016137">
    <property type="entry name" value="RGS"/>
</dbReference>
<feature type="domain" description="RGS" evidence="2">
    <location>
        <begin position="4"/>
        <end position="119"/>
    </location>
</feature>
<organism evidence="3 4">
    <name type="scientific">Cavenderia fasciculata</name>
    <name type="common">Slime mold</name>
    <name type="synonym">Dictyostelium fasciculatum</name>
    <dbReference type="NCBI Taxonomy" id="261658"/>
    <lineage>
        <taxon>Eukaryota</taxon>
        <taxon>Amoebozoa</taxon>
        <taxon>Evosea</taxon>
        <taxon>Eumycetozoa</taxon>
        <taxon>Dictyostelia</taxon>
        <taxon>Acytosteliales</taxon>
        <taxon>Cavenderiaceae</taxon>
        <taxon>Cavenderia</taxon>
    </lineage>
</organism>
<dbReference type="PANTHER" id="PTHR10845">
    <property type="entry name" value="REGULATOR OF G PROTEIN SIGNALING"/>
    <property type="match status" value="1"/>
</dbReference>
<evidence type="ECO:0000313" key="3">
    <source>
        <dbReference type="EMBL" id="EGG20475.1"/>
    </source>
</evidence>
<dbReference type="STRING" id="1054147.F4PR64"/>
<dbReference type="OrthoDB" id="196547at2759"/>
<accession>F4PR64</accession>
<gene>
    <name evidence="3" type="ORF">DFA_00336</name>
</gene>
<evidence type="ECO:0000256" key="1">
    <source>
        <dbReference type="SAM" id="MobiDB-lite"/>
    </source>
</evidence>
<name>F4PR64_CACFS</name>
<dbReference type="GeneID" id="14873043"/>
<dbReference type="Proteomes" id="UP000007797">
    <property type="component" value="Unassembled WGS sequence"/>
</dbReference>
<dbReference type="KEGG" id="dfa:DFA_00336"/>
<keyword evidence="4" id="KW-1185">Reference proteome</keyword>
<dbReference type="SUPFAM" id="SSF48097">
    <property type="entry name" value="Regulator of G-protein signaling, RGS"/>
    <property type="match status" value="1"/>
</dbReference>
<dbReference type="PRINTS" id="PR01301">
    <property type="entry name" value="RGSPROTEIN"/>
</dbReference>
<protein>
    <recommendedName>
        <fullName evidence="2">RGS domain-containing protein</fullName>
    </recommendedName>
</protein>
<dbReference type="SMART" id="SM00315">
    <property type="entry name" value="RGS"/>
    <property type="match status" value="1"/>
</dbReference>
<dbReference type="PROSITE" id="PS50132">
    <property type="entry name" value="RGS"/>
    <property type="match status" value="1"/>
</dbReference>
<sequence length="168" mass="19469">MMVGLNEIVHNKTLALSFRKFLHERYNNENLSFWLEAENFKAIDNDNTRLKRSKEIYQKYFSTDSKYELNIDHHQKKELETKMQGTPSIDLFVPVQITIRKLMEMDAIPLFLKSDLYKQCKENQSPSDQIGNSSSSNSSSGGGSSERDRSVTICEMEEFLLSHPPIKK</sequence>
<evidence type="ECO:0000259" key="2">
    <source>
        <dbReference type="PROSITE" id="PS50132"/>
    </source>
</evidence>
<evidence type="ECO:0000313" key="4">
    <source>
        <dbReference type="Proteomes" id="UP000007797"/>
    </source>
</evidence>
<reference evidence="4" key="1">
    <citation type="journal article" date="2011" name="Genome Res.">
        <title>Phylogeny-wide analysis of social amoeba genomes highlights ancient origins for complex intercellular communication.</title>
        <authorList>
            <person name="Heidel A.J."/>
            <person name="Lawal H.M."/>
            <person name="Felder M."/>
            <person name="Schilde C."/>
            <person name="Helps N.R."/>
            <person name="Tunggal B."/>
            <person name="Rivero F."/>
            <person name="John U."/>
            <person name="Schleicher M."/>
            <person name="Eichinger L."/>
            <person name="Platzer M."/>
            <person name="Noegel A.A."/>
            <person name="Schaap P."/>
            <person name="Gloeckner G."/>
        </authorList>
    </citation>
    <scope>NUCLEOTIDE SEQUENCE [LARGE SCALE GENOMIC DNA]</scope>
    <source>
        <strain evidence="4">SH3</strain>
    </source>
</reference>
<dbReference type="PANTHER" id="PTHR10845:SF270">
    <property type="entry name" value="RGS DOMAIN-CONTAINING PROTEIN"/>
    <property type="match status" value="1"/>
</dbReference>
<dbReference type="Gene3D" id="1.10.167.10">
    <property type="entry name" value="Regulator of G-protein Signalling 4, domain 2"/>
    <property type="match status" value="1"/>
</dbReference>
<dbReference type="InterPro" id="IPR036305">
    <property type="entry name" value="RGS_sf"/>
</dbReference>